<keyword evidence="3" id="KW-0677">Repeat</keyword>
<dbReference type="GO" id="GO:0008270">
    <property type="term" value="F:zinc ion binding"/>
    <property type="evidence" value="ECO:0007669"/>
    <property type="project" value="UniProtKB-KW"/>
</dbReference>
<evidence type="ECO:0000256" key="7">
    <source>
        <dbReference type="ARBA" id="ARBA00023163"/>
    </source>
</evidence>
<keyword evidence="4 9" id="KW-0863">Zinc-finger</keyword>
<feature type="domain" description="C2H2-type" evidence="10">
    <location>
        <begin position="280"/>
        <end position="306"/>
    </location>
</feature>
<keyword evidence="6" id="KW-0805">Transcription regulation</keyword>
<dbReference type="GO" id="GO:0000981">
    <property type="term" value="F:DNA-binding transcription factor activity, RNA polymerase II-specific"/>
    <property type="evidence" value="ECO:0007669"/>
    <property type="project" value="TreeGrafter"/>
</dbReference>
<dbReference type="GO" id="GO:0003677">
    <property type="term" value="F:DNA binding"/>
    <property type="evidence" value="ECO:0007669"/>
    <property type="project" value="UniProtKB-KW"/>
</dbReference>
<name>A0A183BYF5_GLOPA</name>
<dbReference type="InterPro" id="IPR013087">
    <property type="entry name" value="Znf_C2H2_type"/>
</dbReference>
<evidence type="ECO:0000256" key="2">
    <source>
        <dbReference type="ARBA" id="ARBA00022723"/>
    </source>
</evidence>
<evidence type="ECO:0000256" key="3">
    <source>
        <dbReference type="ARBA" id="ARBA00022737"/>
    </source>
</evidence>
<dbReference type="SUPFAM" id="SSF57667">
    <property type="entry name" value="beta-beta-alpha zinc fingers"/>
    <property type="match status" value="2"/>
</dbReference>
<dbReference type="PROSITE" id="PS50157">
    <property type="entry name" value="ZINC_FINGER_C2H2_2"/>
    <property type="match status" value="2"/>
</dbReference>
<keyword evidence="8" id="KW-0539">Nucleus</keyword>
<dbReference type="PANTHER" id="PTHR24394:SF48">
    <property type="entry name" value="ZINC FINGER PROTEIN 771"/>
    <property type="match status" value="1"/>
</dbReference>
<dbReference type="WBParaSite" id="GPLIN_000564500">
    <property type="protein sequence ID" value="GPLIN_000564500"/>
    <property type="gene ID" value="GPLIN_000564500"/>
</dbReference>
<dbReference type="InterPro" id="IPR036236">
    <property type="entry name" value="Znf_C2H2_sf"/>
</dbReference>
<evidence type="ECO:0000256" key="5">
    <source>
        <dbReference type="ARBA" id="ARBA00022833"/>
    </source>
</evidence>
<keyword evidence="2" id="KW-0479">Metal-binding</keyword>
<feature type="domain" description="C2H2-type" evidence="10">
    <location>
        <begin position="307"/>
        <end position="334"/>
    </location>
</feature>
<reference evidence="11" key="1">
    <citation type="submission" date="2014-05" db="EMBL/GenBank/DDBJ databases">
        <title>The genome and life-stage specific transcriptomes of Globodera pallida elucidate key aspects of plant parasitism by a cyst nematode.</title>
        <authorList>
            <person name="Cotton J.A."/>
            <person name="Lilley C.J."/>
            <person name="Jones L.M."/>
            <person name="Kikuchi T."/>
            <person name="Reid A.J."/>
            <person name="Thorpe P."/>
            <person name="Tsai I.J."/>
            <person name="Beasley H."/>
            <person name="Blok V."/>
            <person name="Cock P.J.A."/>
            <person name="Van den Akker S.E."/>
            <person name="Holroyd N."/>
            <person name="Hunt M."/>
            <person name="Mantelin S."/>
            <person name="Naghra H."/>
            <person name="Pain A."/>
            <person name="Palomares-Rius J.E."/>
            <person name="Zarowiecki M."/>
            <person name="Berriman M."/>
            <person name="Jones J.T."/>
            <person name="Urwin P.E."/>
        </authorList>
    </citation>
    <scope>NUCLEOTIDE SEQUENCE [LARGE SCALE GENOMIC DNA]</scope>
    <source>
        <strain evidence="11">Lindley</strain>
    </source>
</reference>
<keyword evidence="11" id="KW-1185">Reference proteome</keyword>
<keyword evidence="7" id="KW-0804">Transcription</keyword>
<dbReference type="SMART" id="SM00355">
    <property type="entry name" value="ZnF_C2H2"/>
    <property type="match status" value="4"/>
</dbReference>
<evidence type="ECO:0000256" key="4">
    <source>
        <dbReference type="ARBA" id="ARBA00022771"/>
    </source>
</evidence>
<evidence type="ECO:0000313" key="12">
    <source>
        <dbReference type="WBParaSite" id="GPLIN_000564500"/>
    </source>
</evidence>
<dbReference type="Gene3D" id="3.30.160.60">
    <property type="entry name" value="Classic Zinc Finger"/>
    <property type="match status" value="3"/>
</dbReference>
<sequence length="419" mass="47216">MELLDVEASYYDCSSMDNCDVCCVHPLSMPLPSSTTFHHNSAVEQQQFAAIDCMAGEASAEQVQQELLPVYDPPITMVFDHPLRRSSVQIGHETLYPGEKTFSSNCSQLASSSCNWWPYSAEHPPQQAVPLTSNARRPNWTCPECRRRFDNFEQFHAHFEPCWVNAVEREHRQQKHLMERHVISPFEDGSKPMVQPYHVAAVGEELHFDGEPALLRSKSGAISLFVALESEVNAKANSFVGKSKQTAAANCGRIGHNQNSKEATESVSGDEANCALSEKVECPVCGKCLFRHNLQVHYRIHTGELPFPCAFCLKRFRTSSARRVHHRSHTGEKPYPCTFCEYACTTKRNLERHVHNRHMPIRAIAQQRQRKNNGTFIRRGGTTIKVESIAKEGVAMHSDDASEAEVDDSDDDYAYHIAI</sequence>
<reference evidence="12" key="2">
    <citation type="submission" date="2016-06" db="UniProtKB">
        <authorList>
            <consortium name="WormBaseParasite"/>
        </authorList>
    </citation>
    <scope>IDENTIFICATION</scope>
</reference>
<dbReference type="Proteomes" id="UP000050741">
    <property type="component" value="Unassembled WGS sequence"/>
</dbReference>
<evidence type="ECO:0000256" key="8">
    <source>
        <dbReference type="ARBA" id="ARBA00023242"/>
    </source>
</evidence>
<evidence type="ECO:0000256" key="1">
    <source>
        <dbReference type="ARBA" id="ARBA00004123"/>
    </source>
</evidence>
<comment type="subcellular location">
    <subcellularLocation>
        <location evidence="1">Nucleus</location>
    </subcellularLocation>
</comment>
<protein>
    <submittedName>
        <fullName evidence="12">Zinc finger protein</fullName>
    </submittedName>
</protein>
<evidence type="ECO:0000256" key="6">
    <source>
        <dbReference type="ARBA" id="ARBA00023015"/>
    </source>
</evidence>
<dbReference type="GO" id="GO:0000122">
    <property type="term" value="P:negative regulation of transcription by RNA polymerase II"/>
    <property type="evidence" value="ECO:0007669"/>
    <property type="project" value="UniProtKB-ARBA"/>
</dbReference>
<evidence type="ECO:0000259" key="10">
    <source>
        <dbReference type="PROSITE" id="PS50157"/>
    </source>
</evidence>
<evidence type="ECO:0000313" key="11">
    <source>
        <dbReference type="Proteomes" id="UP000050741"/>
    </source>
</evidence>
<evidence type="ECO:0000256" key="9">
    <source>
        <dbReference type="PROSITE-ProRule" id="PRU00042"/>
    </source>
</evidence>
<organism evidence="11 12">
    <name type="scientific">Globodera pallida</name>
    <name type="common">Potato cyst nematode worm</name>
    <name type="synonym">Heterodera pallida</name>
    <dbReference type="NCBI Taxonomy" id="36090"/>
    <lineage>
        <taxon>Eukaryota</taxon>
        <taxon>Metazoa</taxon>
        <taxon>Ecdysozoa</taxon>
        <taxon>Nematoda</taxon>
        <taxon>Chromadorea</taxon>
        <taxon>Rhabditida</taxon>
        <taxon>Tylenchina</taxon>
        <taxon>Tylenchomorpha</taxon>
        <taxon>Tylenchoidea</taxon>
        <taxon>Heteroderidae</taxon>
        <taxon>Heteroderinae</taxon>
        <taxon>Globodera</taxon>
    </lineage>
</organism>
<keyword evidence="5" id="KW-0862">Zinc</keyword>
<dbReference type="PANTHER" id="PTHR24394">
    <property type="entry name" value="ZINC FINGER PROTEIN"/>
    <property type="match status" value="1"/>
</dbReference>
<dbReference type="PROSITE" id="PS00028">
    <property type="entry name" value="ZINC_FINGER_C2H2_1"/>
    <property type="match status" value="2"/>
</dbReference>
<dbReference type="AlphaFoldDB" id="A0A183BYF5"/>
<accession>A0A183BYF5</accession>
<proteinExistence type="predicted"/>
<dbReference type="FunFam" id="3.30.160.60:FF:000446">
    <property type="entry name" value="Zinc finger protein"/>
    <property type="match status" value="2"/>
</dbReference>
<dbReference type="GO" id="GO:0005634">
    <property type="term" value="C:nucleus"/>
    <property type="evidence" value="ECO:0007669"/>
    <property type="project" value="UniProtKB-SubCell"/>
</dbReference>